<name>A0ABT3SZV5_9GAMM</name>
<organism evidence="11 12">
    <name type="scientific">Candidatus Seongchinamella marina</name>
    <dbReference type="NCBI Taxonomy" id="2518990"/>
    <lineage>
        <taxon>Bacteria</taxon>
        <taxon>Pseudomonadati</taxon>
        <taxon>Pseudomonadota</taxon>
        <taxon>Gammaproteobacteria</taxon>
        <taxon>Cellvibrionales</taxon>
        <taxon>Halieaceae</taxon>
        <taxon>Seongchinamella</taxon>
    </lineage>
</organism>
<accession>A0ABT3SZV5</accession>
<keyword evidence="4 10" id="KW-1133">Transmembrane helix</keyword>
<evidence type="ECO:0000256" key="3">
    <source>
        <dbReference type="ARBA" id="ARBA00022692"/>
    </source>
</evidence>
<keyword evidence="5" id="KW-0406">Ion transport</keyword>
<feature type="transmembrane region" description="Helical" evidence="10">
    <location>
        <begin position="178"/>
        <end position="203"/>
    </location>
</feature>
<feature type="transmembrane region" description="Helical" evidence="10">
    <location>
        <begin position="210"/>
        <end position="232"/>
    </location>
</feature>
<feature type="transmembrane region" description="Helical" evidence="10">
    <location>
        <begin position="123"/>
        <end position="143"/>
    </location>
</feature>
<feature type="transmembrane region" description="Helical" evidence="10">
    <location>
        <begin position="252"/>
        <end position="272"/>
    </location>
</feature>
<keyword evidence="3 10" id="KW-0812">Transmembrane</keyword>
<dbReference type="PANTHER" id="PTHR43427:SF6">
    <property type="entry name" value="CHLORIDE CHANNEL PROTEIN CLC-E"/>
    <property type="match status" value="1"/>
</dbReference>
<evidence type="ECO:0000256" key="10">
    <source>
        <dbReference type="SAM" id="Phobius"/>
    </source>
</evidence>
<protein>
    <submittedName>
        <fullName evidence="11">Chloride channel protein</fullName>
    </submittedName>
</protein>
<evidence type="ECO:0000313" key="12">
    <source>
        <dbReference type="Proteomes" id="UP001143307"/>
    </source>
</evidence>
<keyword evidence="9" id="KW-0407">Ion channel</keyword>
<dbReference type="CDD" id="cd00400">
    <property type="entry name" value="Voltage_gated_ClC"/>
    <property type="match status" value="1"/>
</dbReference>
<dbReference type="EMBL" id="SHNP01000009">
    <property type="protein sequence ID" value="MCX2975533.1"/>
    <property type="molecule type" value="Genomic_DNA"/>
</dbReference>
<feature type="transmembrane region" description="Helical" evidence="10">
    <location>
        <begin position="83"/>
        <end position="103"/>
    </location>
</feature>
<feature type="transmembrane region" description="Helical" evidence="10">
    <location>
        <begin position="381"/>
        <end position="406"/>
    </location>
</feature>
<dbReference type="InterPro" id="IPR050368">
    <property type="entry name" value="ClC-type_chloride_channel"/>
</dbReference>
<keyword evidence="6 10" id="KW-0472">Membrane</keyword>
<feature type="transmembrane region" description="Helical" evidence="10">
    <location>
        <begin position="322"/>
        <end position="342"/>
    </location>
</feature>
<keyword evidence="7" id="KW-0869">Chloride channel</keyword>
<evidence type="ECO:0000256" key="5">
    <source>
        <dbReference type="ARBA" id="ARBA00023065"/>
    </source>
</evidence>
<comment type="caution">
    <text evidence="11">The sequence shown here is derived from an EMBL/GenBank/DDBJ whole genome shotgun (WGS) entry which is preliminary data.</text>
</comment>
<evidence type="ECO:0000256" key="9">
    <source>
        <dbReference type="ARBA" id="ARBA00023303"/>
    </source>
</evidence>
<dbReference type="Gene3D" id="1.10.3080.10">
    <property type="entry name" value="Clc chloride channel"/>
    <property type="match status" value="1"/>
</dbReference>
<feature type="transmembrane region" description="Helical" evidence="10">
    <location>
        <begin position="36"/>
        <end position="57"/>
    </location>
</feature>
<feature type="transmembrane region" description="Helical" evidence="10">
    <location>
        <begin position="413"/>
        <end position="433"/>
    </location>
</feature>
<evidence type="ECO:0000256" key="6">
    <source>
        <dbReference type="ARBA" id="ARBA00023136"/>
    </source>
</evidence>
<keyword evidence="2" id="KW-0813">Transport</keyword>
<dbReference type="InterPro" id="IPR014743">
    <property type="entry name" value="Cl-channel_core"/>
</dbReference>
<sequence>MLAQITGNIGFLSGTLKFVRKLISNYRRLLTNYDSVLAYSLLGVIGGVASGLVILGFEESIAYLAALWGVGSSGEDFESLPPLFRFLLPAIGALLLGVCYQMLRNEDREVGIVHVLSRMHSHYGALPARNAIIQFFGGAFALASGQSGGREGPGVHLGGAINSLLGQRLGLPNNSLRVLIACGTAGGIAAAFNTPLAGVIFAMEVIIAEYTVVGFIPVMLAAVSASAVSRTFATGGAVFNIPSLQLTSLWEIPYIVLLGFSCGLAVVAFVQISKHTARLSHHAVIFRFTAAGVITGALALFVPEIMGIGYDTLRLALNGEVALLALVVIAGAKIIATSITVGAGMPVGIIGPNLLIGACLGGAMGMIGNQFMPGLASDPTLYILIGMGSAMGAIMNAPLAAILAVLELTHSMSIAMPAMLAIVAATLTHTGLFRQRSLHQTILRQMQRAAPNDPLNQLLHRTHVGSIMDTRAVRVPAVLTQEDREPLLEFNPTWCLVGRDGIDLYLVKGTELLAWLAQHREVEEVDVTEADIRRWTQTSVPMQASLRQAMDGIGKDTAETVCVYERSRSTSQPILHGVITRESIEKFTLAQL</sequence>
<keyword evidence="12" id="KW-1185">Reference proteome</keyword>
<dbReference type="PRINTS" id="PR00762">
    <property type="entry name" value="CLCHANNEL"/>
</dbReference>
<feature type="transmembrane region" description="Helical" evidence="10">
    <location>
        <begin position="284"/>
        <end position="302"/>
    </location>
</feature>
<reference evidence="11" key="1">
    <citation type="submission" date="2019-02" db="EMBL/GenBank/DDBJ databases">
        <authorList>
            <person name="Li S.-H."/>
        </authorList>
    </citation>
    <scope>NUCLEOTIDE SEQUENCE</scope>
    <source>
        <strain evidence="11">IMCC8485</strain>
    </source>
</reference>
<evidence type="ECO:0000256" key="8">
    <source>
        <dbReference type="ARBA" id="ARBA00023214"/>
    </source>
</evidence>
<dbReference type="Pfam" id="PF00654">
    <property type="entry name" value="Voltage_CLC"/>
    <property type="match status" value="1"/>
</dbReference>
<keyword evidence="8" id="KW-0868">Chloride</keyword>
<evidence type="ECO:0000313" key="11">
    <source>
        <dbReference type="EMBL" id="MCX2975533.1"/>
    </source>
</evidence>
<gene>
    <name evidence="11" type="ORF">EYC87_18285</name>
</gene>
<dbReference type="InterPro" id="IPR001807">
    <property type="entry name" value="ClC"/>
</dbReference>
<comment type="subcellular location">
    <subcellularLocation>
        <location evidence="1">Membrane</location>
        <topology evidence="1">Multi-pass membrane protein</topology>
    </subcellularLocation>
</comment>
<dbReference type="SUPFAM" id="SSF81340">
    <property type="entry name" value="Clc chloride channel"/>
    <property type="match status" value="1"/>
</dbReference>
<evidence type="ECO:0000256" key="7">
    <source>
        <dbReference type="ARBA" id="ARBA00023173"/>
    </source>
</evidence>
<feature type="transmembrane region" description="Helical" evidence="10">
    <location>
        <begin position="354"/>
        <end position="375"/>
    </location>
</feature>
<evidence type="ECO:0000256" key="2">
    <source>
        <dbReference type="ARBA" id="ARBA00022448"/>
    </source>
</evidence>
<evidence type="ECO:0000256" key="4">
    <source>
        <dbReference type="ARBA" id="ARBA00022989"/>
    </source>
</evidence>
<evidence type="ECO:0000256" key="1">
    <source>
        <dbReference type="ARBA" id="ARBA00004141"/>
    </source>
</evidence>
<dbReference type="PANTHER" id="PTHR43427">
    <property type="entry name" value="CHLORIDE CHANNEL PROTEIN CLC-E"/>
    <property type="match status" value="1"/>
</dbReference>
<proteinExistence type="predicted"/>
<dbReference type="Proteomes" id="UP001143307">
    <property type="component" value="Unassembled WGS sequence"/>
</dbReference>